<sequence>MAKVETKQEQAPAAAEGEAKQEASVKVRILKTGTEIDGWRFAAGSLVTVTAKQAEELAADKAAKRVY</sequence>
<proteinExistence type="predicted"/>
<evidence type="ECO:0000313" key="2">
    <source>
        <dbReference type="EMBL" id="DAE16870.1"/>
    </source>
</evidence>
<dbReference type="EMBL" id="BK015632">
    <property type="protein sequence ID" value="DAE16870.1"/>
    <property type="molecule type" value="Genomic_DNA"/>
</dbReference>
<protein>
    <submittedName>
        <fullName evidence="2">Uncharacterized protein</fullName>
    </submittedName>
</protein>
<accession>A0A8S5QC46</accession>
<reference evidence="2" key="1">
    <citation type="journal article" date="2021" name="Proc. Natl. Acad. Sci. U.S.A.">
        <title>A Catalog of Tens of Thousands of Viruses from Human Metagenomes Reveals Hidden Associations with Chronic Diseases.</title>
        <authorList>
            <person name="Tisza M.J."/>
            <person name="Buck C.B."/>
        </authorList>
    </citation>
    <scope>NUCLEOTIDE SEQUENCE</scope>
    <source>
        <strain evidence="2">CtpnN3</strain>
    </source>
</reference>
<evidence type="ECO:0000256" key="1">
    <source>
        <dbReference type="SAM" id="MobiDB-lite"/>
    </source>
</evidence>
<organism evidence="2">
    <name type="scientific">Siphoviridae sp. ctpnN3</name>
    <dbReference type="NCBI Taxonomy" id="2825677"/>
    <lineage>
        <taxon>Viruses</taxon>
        <taxon>Duplodnaviria</taxon>
        <taxon>Heunggongvirae</taxon>
        <taxon>Uroviricota</taxon>
        <taxon>Caudoviricetes</taxon>
    </lineage>
</organism>
<feature type="region of interest" description="Disordered" evidence="1">
    <location>
        <begin position="1"/>
        <end position="24"/>
    </location>
</feature>
<name>A0A8S5QC46_9CAUD</name>